<dbReference type="InterPro" id="IPR008254">
    <property type="entry name" value="Flavodoxin/NO_synth"/>
</dbReference>
<evidence type="ECO:0000259" key="2">
    <source>
        <dbReference type="Pfam" id="PF12682"/>
    </source>
</evidence>
<accession>F0RWT0</accession>
<dbReference type="KEGG" id="sbu:SpiBuddy_1887"/>
<protein>
    <submittedName>
        <fullName evidence="3">Flavodoxin</fullName>
    </submittedName>
</protein>
<dbReference type="GO" id="GO:0009055">
    <property type="term" value="F:electron transfer activity"/>
    <property type="evidence" value="ECO:0007669"/>
    <property type="project" value="InterPro"/>
</dbReference>
<dbReference type="Pfam" id="PF12682">
    <property type="entry name" value="Flavodoxin_4"/>
    <property type="match status" value="1"/>
</dbReference>
<dbReference type="PANTHER" id="PTHR39201">
    <property type="entry name" value="EXPORTED PROTEIN-RELATED"/>
    <property type="match status" value="1"/>
</dbReference>
<gene>
    <name evidence="3" type="ordered locus">SpiBuddy_1887</name>
</gene>
<sequence>MNRILIYYSSEGHTRLVAEKISEMLGCDVFELQLVKPYPTKGFLKFYYGGRDSVFHFSRAFNKPFPDLSNYEVVLLATPIWAGTVSAPMYSYLKKASFLQKDLYLIATCSGGDVSKCFSTIKKIKTDGHTRGEISFVNPTEATLQQDIERLKAFSSAVLSNDSFQ</sequence>
<proteinExistence type="predicted"/>
<dbReference type="PANTHER" id="PTHR39201:SF1">
    <property type="entry name" value="FLAVODOXIN-LIKE DOMAIN-CONTAINING PROTEIN"/>
    <property type="match status" value="1"/>
</dbReference>
<dbReference type="STRING" id="158189.SpiBuddy_1887"/>
<dbReference type="EMBL" id="CP002541">
    <property type="protein sequence ID" value="ADY13711.1"/>
    <property type="molecule type" value="Genomic_DNA"/>
</dbReference>
<comment type="cofactor">
    <cofactor evidence="1">
        <name>FMN</name>
        <dbReference type="ChEBI" id="CHEBI:58210"/>
    </cofactor>
</comment>
<dbReference type="Gene3D" id="3.40.50.360">
    <property type="match status" value="1"/>
</dbReference>
<dbReference type="SUPFAM" id="SSF52218">
    <property type="entry name" value="Flavoproteins"/>
    <property type="match status" value="1"/>
</dbReference>
<dbReference type="AlphaFoldDB" id="F0RWT0"/>
<evidence type="ECO:0000313" key="3">
    <source>
        <dbReference type="EMBL" id="ADY13711.1"/>
    </source>
</evidence>
<keyword evidence="4" id="KW-1185">Reference proteome</keyword>
<dbReference type="RefSeq" id="WP_013607560.1">
    <property type="nucleotide sequence ID" value="NC_015152.1"/>
</dbReference>
<feature type="domain" description="Flavodoxin-like" evidence="2">
    <location>
        <begin position="4"/>
        <end position="127"/>
    </location>
</feature>
<dbReference type="Proteomes" id="UP000008466">
    <property type="component" value="Chromosome"/>
</dbReference>
<dbReference type="PROSITE" id="PS00201">
    <property type="entry name" value="FLAVODOXIN"/>
    <property type="match status" value="1"/>
</dbReference>
<dbReference type="eggNOG" id="COG0716">
    <property type="taxonomic scope" value="Bacteria"/>
</dbReference>
<dbReference type="InterPro" id="IPR029039">
    <property type="entry name" value="Flavoprotein-like_sf"/>
</dbReference>
<dbReference type="HOGENOM" id="CLU_068890_1_2_12"/>
<dbReference type="InterPro" id="IPR001226">
    <property type="entry name" value="Flavodoxin_CS"/>
</dbReference>
<evidence type="ECO:0000256" key="1">
    <source>
        <dbReference type="ARBA" id="ARBA00001917"/>
    </source>
</evidence>
<organism evidence="3 4">
    <name type="scientific">Sphaerochaeta globosa (strain ATCC BAA-1886 / DSM 22777 / Buddy)</name>
    <name type="common">Spirochaeta sp. (strain Buddy)</name>
    <dbReference type="NCBI Taxonomy" id="158189"/>
    <lineage>
        <taxon>Bacteria</taxon>
        <taxon>Pseudomonadati</taxon>
        <taxon>Spirochaetota</taxon>
        <taxon>Spirochaetia</taxon>
        <taxon>Spirochaetales</taxon>
        <taxon>Sphaerochaetaceae</taxon>
        <taxon>Sphaerochaeta</taxon>
    </lineage>
</organism>
<evidence type="ECO:0000313" key="4">
    <source>
        <dbReference type="Proteomes" id="UP000008466"/>
    </source>
</evidence>
<reference evidence="4" key="1">
    <citation type="submission" date="2011-02" db="EMBL/GenBank/DDBJ databases">
        <title>Complete sequence of Spirochaeta sp. Buddy.</title>
        <authorList>
            <person name="Lucas S."/>
            <person name="Copeland A."/>
            <person name="Lapidus A."/>
            <person name="Cheng J.-F."/>
            <person name="Goodwin L."/>
            <person name="Pitluck S."/>
            <person name="Zeytun A."/>
            <person name="Detter J.C."/>
            <person name="Han C."/>
            <person name="Tapia R."/>
            <person name="Land M."/>
            <person name="Hauser L."/>
            <person name="Kyrpides N."/>
            <person name="Ivanova N."/>
            <person name="Mikhailova N."/>
            <person name="Pagani I."/>
            <person name="Ritalahti K.M."/>
            <person name="Loeffler F.E."/>
            <person name="Woyke T."/>
        </authorList>
    </citation>
    <scope>NUCLEOTIDE SEQUENCE [LARGE SCALE GENOMIC DNA]</scope>
    <source>
        <strain evidence="4">ATCC BAA-1886 / DSM 22777 / Buddy</strain>
    </source>
</reference>
<name>F0RWT0_SPHGB</name>
<dbReference type="GO" id="GO:0010181">
    <property type="term" value="F:FMN binding"/>
    <property type="evidence" value="ECO:0007669"/>
    <property type="project" value="InterPro"/>
</dbReference>